<dbReference type="RefSeq" id="WP_135244495.1">
    <property type="nucleotide sequence ID" value="NZ_SIHO01000001.1"/>
</dbReference>
<dbReference type="Pfam" id="PF13548">
    <property type="entry name" value="DUF4126"/>
    <property type="match status" value="1"/>
</dbReference>
<feature type="transmembrane region" description="Helical" evidence="1">
    <location>
        <begin position="19"/>
        <end position="37"/>
    </location>
</feature>
<keyword evidence="1" id="KW-0472">Membrane</keyword>
<dbReference type="InterPro" id="IPR025196">
    <property type="entry name" value="DUF4126"/>
</dbReference>
<dbReference type="OrthoDB" id="181455at2"/>
<evidence type="ECO:0000313" key="3">
    <source>
        <dbReference type="EMBL" id="TFU05771.1"/>
    </source>
</evidence>
<dbReference type="AlphaFoldDB" id="A0A4Y9EQ82"/>
<gene>
    <name evidence="3" type="ORF">EUV02_01720</name>
</gene>
<feature type="transmembrane region" description="Helical" evidence="1">
    <location>
        <begin position="165"/>
        <end position="184"/>
    </location>
</feature>
<name>A0A4Y9EQ82_9SPHN</name>
<proteinExistence type="predicted"/>
<evidence type="ECO:0000256" key="1">
    <source>
        <dbReference type="SAM" id="Phobius"/>
    </source>
</evidence>
<feature type="transmembrane region" description="Helical" evidence="1">
    <location>
        <begin position="49"/>
        <end position="68"/>
    </location>
</feature>
<evidence type="ECO:0000259" key="2">
    <source>
        <dbReference type="Pfam" id="PF13548"/>
    </source>
</evidence>
<sequence>MGAVEVIGVATSLSLLAGWRLYACVFACGLAMRFGVLPLPENFHALDALASWWVIGAAAVGLIAEFFADKVAWVDSIWDTIHTLVRPVGGAMLALAVVDPSNTSLQIVTLLLGGGAALASHAAKAGGRAMINLSPEPVSNIVTSTTEDGVTAGALYVVLAHPQEAAMVAALLLAGVVLLAWWSWRKLRPLWKRWNDWGDRNL</sequence>
<comment type="caution">
    <text evidence="3">The sequence shown here is derived from an EMBL/GenBank/DDBJ whole genome shotgun (WGS) entry which is preliminary data.</text>
</comment>
<protein>
    <submittedName>
        <fullName evidence="3">DUF4126 domain-containing protein</fullName>
    </submittedName>
</protein>
<evidence type="ECO:0000313" key="4">
    <source>
        <dbReference type="Proteomes" id="UP000297737"/>
    </source>
</evidence>
<organism evidence="3 4">
    <name type="scientific">Glacieibacterium arshaanense</name>
    <dbReference type="NCBI Taxonomy" id="2511025"/>
    <lineage>
        <taxon>Bacteria</taxon>
        <taxon>Pseudomonadati</taxon>
        <taxon>Pseudomonadota</taxon>
        <taxon>Alphaproteobacteria</taxon>
        <taxon>Sphingomonadales</taxon>
        <taxon>Sphingosinicellaceae</taxon>
        <taxon>Glacieibacterium</taxon>
    </lineage>
</organism>
<keyword evidence="4" id="KW-1185">Reference proteome</keyword>
<dbReference type="Proteomes" id="UP000297737">
    <property type="component" value="Unassembled WGS sequence"/>
</dbReference>
<reference evidence="3 4" key="1">
    <citation type="submission" date="2019-02" db="EMBL/GenBank/DDBJ databases">
        <title>Polymorphobacter sp. isolated from the lake at the Tibet of China.</title>
        <authorList>
            <person name="Li A."/>
        </authorList>
    </citation>
    <scope>NUCLEOTIDE SEQUENCE [LARGE SCALE GENOMIC DNA]</scope>
    <source>
        <strain evidence="3 4">DJ1R-1</strain>
    </source>
</reference>
<keyword evidence="1" id="KW-1133">Transmembrane helix</keyword>
<keyword evidence="1" id="KW-0812">Transmembrane</keyword>
<accession>A0A4Y9EQ82</accession>
<dbReference type="EMBL" id="SIHO01000001">
    <property type="protein sequence ID" value="TFU05771.1"/>
    <property type="molecule type" value="Genomic_DNA"/>
</dbReference>
<feature type="domain" description="DUF4126" evidence="2">
    <location>
        <begin position="8"/>
        <end position="180"/>
    </location>
</feature>